<dbReference type="AlphaFoldDB" id="A0A167D514"/>
<feature type="compositionally biased region" description="Pro residues" evidence="6">
    <location>
        <begin position="655"/>
        <end position="667"/>
    </location>
</feature>
<gene>
    <name evidence="8" type="ORF">AWJ20_747</name>
</gene>
<evidence type="ECO:0000259" key="7">
    <source>
        <dbReference type="Pfam" id="PF08167"/>
    </source>
</evidence>
<evidence type="ECO:0000256" key="5">
    <source>
        <dbReference type="ARBA" id="ARBA00023242"/>
    </source>
</evidence>
<dbReference type="EMBL" id="CP014501">
    <property type="protein sequence ID" value="ANB12491.1"/>
    <property type="molecule type" value="Genomic_DNA"/>
</dbReference>
<dbReference type="Pfam" id="PF08167">
    <property type="entry name" value="RIX1"/>
    <property type="match status" value="1"/>
</dbReference>
<organism evidence="8 9">
    <name type="scientific">Sugiyamaella lignohabitans</name>
    <dbReference type="NCBI Taxonomy" id="796027"/>
    <lineage>
        <taxon>Eukaryota</taxon>
        <taxon>Fungi</taxon>
        <taxon>Dikarya</taxon>
        <taxon>Ascomycota</taxon>
        <taxon>Saccharomycotina</taxon>
        <taxon>Dipodascomycetes</taxon>
        <taxon>Dipodascales</taxon>
        <taxon>Trichomonascaceae</taxon>
        <taxon>Sugiyamaella</taxon>
    </lineage>
</organism>
<dbReference type="PANTHER" id="PTHR34105:SF1">
    <property type="entry name" value="PROLINE-, GLUTAMIC ACID- AND LEUCINE-RICH PROTEIN 1"/>
    <property type="match status" value="1"/>
</dbReference>
<evidence type="ECO:0000256" key="1">
    <source>
        <dbReference type="ARBA" id="ARBA00003770"/>
    </source>
</evidence>
<evidence type="ECO:0000313" key="9">
    <source>
        <dbReference type="Proteomes" id="UP000189580"/>
    </source>
</evidence>
<keyword evidence="5" id="KW-0539">Nucleus</keyword>
<dbReference type="InterPro" id="IPR012583">
    <property type="entry name" value="RIX1_N"/>
</dbReference>
<comment type="subcellular location">
    <subcellularLocation>
        <location evidence="2">Nucleus</location>
    </subcellularLocation>
</comment>
<dbReference type="InterPro" id="IPR016024">
    <property type="entry name" value="ARM-type_fold"/>
</dbReference>
<evidence type="ECO:0000256" key="4">
    <source>
        <dbReference type="ARBA" id="ARBA00021502"/>
    </source>
</evidence>
<evidence type="ECO:0000256" key="2">
    <source>
        <dbReference type="ARBA" id="ARBA00004123"/>
    </source>
</evidence>
<dbReference type="SUPFAM" id="SSF48371">
    <property type="entry name" value="ARM repeat"/>
    <property type="match status" value="1"/>
</dbReference>
<feature type="compositionally biased region" description="Polar residues" evidence="6">
    <location>
        <begin position="573"/>
        <end position="587"/>
    </location>
</feature>
<evidence type="ECO:0000256" key="6">
    <source>
        <dbReference type="SAM" id="MobiDB-lite"/>
    </source>
</evidence>
<dbReference type="GeneID" id="30037813"/>
<feature type="domain" description="Pre-rRNA-processing protein RIX1 N-terminal" evidence="7">
    <location>
        <begin position="36"/>
        <end position="207"/>
    </location>
</feature>
<dbReference type="PANTHER" id="PTHR34105">
    <property type="entry name" value="PROLINE-, GLUTAMIC ACID- AND LEUCINE-RICH PROTEIN 1"/>
    <property type="match status" value="1"/>
</dbReference>
<proteinExistence type="inferred from homology"/>
<keyword evidence="9" id="KW-1185">Reference proteome</keyword>
<feature type="region of interest" description="Disordered" evidence="6">
    <location>
        <begin position="635"/>
        <end position="715"/>
    </location>
</feature>
<evidence type="ECO:0000256" key="3">
    <source>
        <dbReference type="ARBA" id="ARBA00010511"/>
    </source>
</evidence>
<dbReference type="GO" id="GO:0006364">
    <property type="term" value="P:rRNA processing"/>
    <property type="evidence" value="ECO:0007669"/>
    <property type="project" value="TreeGrafter"/>
</dbReference>
<dbReference type="OrthoDB" id="20900at2759"/>
<sequence>MSLSILLSSFPPGVEEHAVIQQTGLPILETIASKSPQIFLEADDTLVHKFNVKISGLLKSKSPVCRWFGAYLAKMSVDASPLILKSHGATWANILIHILELPEPPVTTQIAVQALSSIFANTVGKSELTREITTPRLPAYLKLLLNKLKDIVKGFTSGSSNASANQTTVLIPTLVKALTRVLRQQSTSFRPFSGGFHTCLVDLLNQSISSPASIPDELLQDICTAYVCLHMSATKGTEAEEWRSACIAVINEIHITADQLAIKYVREDNANSSSNNNYNRHPVLNLQPAGFNTSASASPESVSPLAYVKHFEVLFCLLTSFFTTPTKISVKMPLGAIEDLTDRLYSISRYTTKQPVLDKTLYSIFLSVMDKVHVLVTALNITLLPVVGNSVLEHFDMLLHHISALCDGADQTVQLVLLQFVSKLLVQVSVVPKSYTQTVSRLIHPISTSLVTDRTTSDPRFQQLSDFISNSKAFQNPVPSYVNNVVSEFFTAVLKTMPDLPLNIRAEIDRYFIFSSNQSGLNTSALYPGNLARYSVAPMAARLDSGLGLASSLIHPRLPPLAVSTQNLTKTASIDPSATNGIASQPENTHEDDLYHSHTSITTTTTEYQAQLSSHPSQTMEIDELPAPVEPTPASIARKELPPPLVTNRPSEPIVAPPTPASQPAPNQPVQQLVDDVVPLPAPTVAPTYAPDSDSDDDVEIPIIIDADSDSDEDM</sequence>
<name>A0A167D514_9ASCO</name>
<dbReference type="Proteomes" id="UP000189580">
    <property type="component" value="Chromosome a"/>
</dbReference>
<dbReference type="GO" id="GO:0005634">
    <property type="term" value="C:nucleus"/>
    <property type="evidence" value="ECO:0007669"/>
    <property type="project" value="UniProtKB-SubCell"/>
</dbReference>
<accession>A0A167D514</accession>
<dbReference type="RefSeq" id="XP_018734968.1">
    <property type="nucleotide sequence ID" value="XM_018882706.1"/>
</dbReference>
<comment type="similarity">
    <text evidence="3">Belongs to the RIX1/PELP1 family.</text>
</comment>
<reference evidence="8 9" key="1">
    <citation type="submission" date="2016-02" db="EMBL/GenBank/DDBJ databases">
        <title>Complete genome sequence and transcriptome regulation of the pentose utilising yeast Sugiyamaella lignohabitans.</title>
        <authorList>
            <person name="Bellasio M."/>
            <person name="Peymann A."/>
            <person name="Valli M."/>
            <person name="Sipitzky M."/>
            <person name="Graf A."/>
            <person name="Sauer M."/>
            <person name="Marx H."/>
            <person name="Mattanovich D."/>
        </authorList>
    </citation>
    <scope>NUCLEOTIDE SEQUENCE [LARGE SCALE GENOMIC DNA]</scope>
    <source>
        <strain evidence="8 9">CBS 10342</strain>
    </source>
</reference>
<comment type="function">
    <text evidence="1">Component of the RIX1 complex required for processing of ITS2 sequences from 35S pre-rRNA and the nucleoplasmic transit of the pre-60S ribosomal subunits. Regulates pre-60S association of the critical remodeling factor MDN1.</text>
</comment>
<dbReference type="KEGG" id="slb:AWJ20_747"/>
<protein>
    <recommendedName>
        <fullName evidence="4">Pre-rRNA-processing protein RIX1</fullName>
    </recommendedName>
</protein>
<feature type="region of interest" description="Disordered" evidence="6">
    <location>
        <begin position="573"/>
        <end position="594"/>
    </location>
</feature>
<evidence type="ECO:0000313" key="8">
    <source>
        <dbReference type="EMBL" id="ANB12491.1"/>
    </source>
</evidence>
<feature type="compositionally biased region" description="Low complexity" evidence="6">
    <location>
        <begin position="668"/>
        <end position="688"/>
    </location>
</feature>